<dbReference type="EMBL" id="JALNTZ010000010">
    <property type="protein sequence ID" value="KAJ3639340.1"/>
    <property type="molecule type" value="Genomic_DNA"/>
</dbReference>
<name>A0AA38HKL1_9CUCU</name>
<keyword evidence="3" id="KW-1185">Reference proteome</keyword>
<organism evidence="2 3">
    <name type="scientific">Zophobas morio</name>
    <dbReference type="NCBI Taxonomy" id="2755281"/>
    <lineage>
        <taxon>Eukaryota</taxon>
        <taxon>Metazoa</taxon>
        <taxon>Ecdysozoa</taxon>
        <taxon>Arthropoda</taxon>
        <taxon>Hexapoda</taxon>
        <taxon>Insecta</taxon>
        <taxon>Pterygota</taxon>
        <taxon>Neoptera</taxon>
        <taxon>Endopterygota</taxon>
        <taxon>Coleoptera</taxon>
        <taxon>Polyphaga</taxon>
        <taxon>Cucujiformia</taxon>
        <taxon>Tenebrionidae</taxon>
        <taxon>Zophobas</taxon>
    </lineage>
</organism>
<feature type="compositionally biased region" description="Basic and acidic residues" evidence="1">
    <location>
        <begin position="1"/>
        <end position="11"/>
    </location>
</feature>
<gene>
    <name evidence="2" type="ORF">Zmor_002703</name>
</gene>
<dbReference type="Proteomes" id="UP001168821">
    <property type="component" value="Unassembled WGS sequence"/>
</dbReference>
<evidence type="ECO:0000313" key="2">
    <source>
        <dbReference type="EMBL" id="KAJ3639340.1"/>
    </source>
</evidence>
<protein>
    <submittedName>
        <fullName evidence="2">Uncharacterized protein</fullName>
    </submittedName>
</protein>
<reference evidence="2" key="1">
    <citation type="journal article" date="2023" name="G3 (Bethesda)">
        <title>Whole genome assemblies of Zophobas morio and Tenebrio molitor.</title>
        <authorList>
            <person name="Kaur S."/>
            <person name="Stinson S.A."/>
            <person name="diCenzo G.C."/>
        </authorList>
    </citation>
    <scope>NUCLEOTIDE SEQUENCE</scope>
    <source>
        <strain evidence="2">QUZm001</strain>
    </source>
</reference>
<proteinExistence type="predicted"/>
<accession>A0AA38HKL1</accession>
<comment type="caution">
    <text evidence="2">The sequence shown here is derived from an EMBL/GenBank/DDBJ whole genome shotgun (WGS) entry which is preliminary data.</text>
</comment>
<dbReference type="AlphaFoldDB" id="A0AA38HKL1"/>
<evidence type="ECO:0000256" key="1">
    <source>
        <dbReference type="SAM" id="MobiDB-lite"/>
    </source>
</evidence>
<feature type="region of interest" description="Disordered" evidence="1">
    <location>
        <begin position="1"/>
        <end position="21"/>
    </location>
</feature>
<sequence>MLSFHKREQNKQRKPKGVRPLAHVSHNAEVRQVKSLENPLSTIITNSITGHRKLRIDHHSYASSSLSRTTNFRSCRNENCFLFYLAPLRRSAELWPLYPLNLRAARKQIAATDGIIPRGWPINCPHSTPTTQSSMSANFRFTIKF</sequence>
<evidence type="ECO:0000313" key="3">
    <source>
        <dbReference type="Proteomes" id="UP001168821"/>
    </source>
</evidence>